<feature type="domain" description="Response regulatory" evidence="4">
    <location>
        <begin position="3"/>
        <end position="115"/>
    </location>
</feature>
<dbReference type="InterPro" id="IPR029787">
    <property type="entry name" value="Nucleotide_cyclase"/>
</dbReference>
<dbReference type="NCBIfam" id="TIGR00254">
    <property type="entry name" value="GGDEF"/>
    <property type="match status" value="1"/>
</dbReference>
<keyword evidence="3" id="KW-0597">Phosphoprotein</keyword>
<dbReference type="PANTHER" id="PTHR45138">
    <property type="entry name" value="REGULATORY COMPONENTS OF SENSORY TRANSDUCTION SYSTEM"/>
    <property type="match status" value="1"/>
</dbReference>
<dbReference type="Pfam" id="PF00072">
    <property type="entry name" value="Response_reg"/>
    <property type="match status" value="1"/>
</dbReference>
<evidence type="ECO:0000313" key="7">
    <source>
        <dbReference type="Proteomes" id="UP000002601"/>
    </source>
</evidence>
<dbReference type="Proteomes" id="UP000002601">
    <property type="component" value="Chromosome"/>
</dbReference>
<dbReference type="AlphaFoldDB" id="C6BRW0"/>
<dbReference type="InterPro" id="IPR011006">
    <property type="entry name" value="CheY-like_superfamily"/>
</dbReference>
<comment type="caution">
    <text evidence="3">Lacks conserved residue(s) required for the propagation of feature annotation.</text>
</comment>
<dbReference type="EC" id="2.7.7.65" evidence="1"/>
<evidence type="ECO:0000313" key="6">
    <source>
        <dbReference type="EMBL" id="ACS81343.1"/>
    </source>
</evidence>
<dbReference type="PROSITE" id="PS50110">
    <property type="entry name" value="RESPONSE_REGULATORY"/>
    <property type="match status" value="2"/>
</dbReference>
<dbReference type="GO" id="GO:0052621">
    <property type="term" value="F:diguanylate cyclase activity"/>
    <property type="evidence" value="ECO:0007669"/>
    <property type="project" value="UniProtKB-EC"/>
</dbReference>
<evidence type="ECO:0000256" key="3">
    <source>
        <dbReference type="PROSITE-ProRule" id="PRU00169"/>
    </source>
</evidence>
<dbReference type="PROSITE" id="PS50887">
    <property type="entry name" value="GGDEF"/>
    <property type="match status" value="1"/>
</dbReference>
<comment type="catalytic activity">
    <reaction evidence="2">
        <text>2 GTP = 3',3'-c-di-GMP + 2 diphosphate</text>
        <dbReference type="Rhea" id="RHEA:24898"/>
        <dbReference type="ChEBI" id="CHEBI:33019"/>
        <dbReference type="ChEBI" id="CHEBI:37565"/>
        <dbReference type="ChEBI" id="CHEBI:58805"/>
        <dbReference type="EC" id="2.7.7.65"/>
    </reaction>
</comment>
<dbReference type="InterPro" id="IPR043128">
    <property type="entry name" value="Rev_trsase/Diguanyl_cyclase"/>
</dbReference>
<dbReference type="SUPFAM" id="SSF52172">
    <property type="entry name" value="CheY-like"/>
    <property type="match status" value="2"/>
</dbReference>
<gene>
    <name evidence="6" type="ordered locus">Desal_3292</name>
</gene>
<dbReference type="FunFam" id="3.30.70.270:FF:000001">
    <property type="entry name" value="Diguanylate cyclase domain protein"/>
    <property type="match status" value="1"/>
</dbReference>
<dbReference type="GO" id="GO:1902201">
    <property type="term" value="P:negative regulation of bacterial-type flagellum-dependent cell motility"/>
    <property type="evidence" value="ECO:0007669"/>
    <property type="project" value="TreeGrafter"/>
</dbReference>
<dbReference type="SMART" id="SM00267">
    <property type="entry name" value="GGDEF"/>
    <property type="match status" value="1"/>
</dbReference>
<dbReference type="InterPro" id="IPR050469">
    <property type="entry name" value="Diguanylate_Cyclase"/>
</dbReference>
<dbReference type="eggNOG" id="COG3706">
    <property type="taxonomic scope" value="Bacteria"/>
</dbReference>
<dbReference type="GO" id="GO:0043709">
    <property type="term" value="P:cell adhesion involved in single-species biofilm formation"/>
    <property type="evidence" value="ECO:0007669"/>
    <property type="project" value="TreeGrafter"/>
</dbReference>
<evidence type="ECO:0000259" key="5">
    <source>
        <dbReference type="PROSITE" id="PS50887"/>
    </source>
</evidence>
<feature type="domain" description="GGDEF" evidence="5">
    <location>
        <begin position="282"/>
        <end position="412"/>
    </location>
</feature>
<dbReference type="OrthoDB" id="9778432at2"/>
<dbReference type="Gene3D" id="3.30.70.270">
    <property type="match status" value="1"/>
</dbReference>
<evidence type="ECO:0000256" key="1">
    <source>
        <dbReference type="ARBA" id="ARBA00012528"/>
    </source>
</evidence>
<proteinExistence type="predicted"/>
<dbReference type="InterPro" id="IPR000160">
    <property type="entry name" value="GGDEF_dom"/>
</dbReference>
<sequence length="412" mass="46014">MSRVLVIEPSKATAKFIQATLLKAGFECDLACTYDGAQQLIAANEYFVGLSSMLLDDAEYGMGIDLLLENSIPAIAVTSSLDEQALGALAEKSIVDYVLKKSDQAEYISRIVSRVYKNQGIKVLVVDDSTSVRDWISRILMRQGLTVLQAEDGRAATKVFYKNNDIKLVLTDYYMPEMDGLELTAHLRSIRSMEELSIVVLSSDSKSRTAPLFLKQGANDFIQKTASVEEILCRVNSNLEFIELIQASRDRANKDYLTGLWNRRYFFEYGTPIYEQGMTAGNELCVVMLDIDHFKKINDTYGHDAGDEVLKDFSSLLADYIGDVGLVSRFGGEEFTVLLNGIQADELFDFLEDFREEVGSFSVDFKGQVITLTVSIGATANMDESLTVMVSRADDKLYEAKRTGRNKVLCDW</sequence>
<dbReference type="RefSeq" id="WP_015853159.1">
    <property type="nucleotide sequence ID" value="NC_012881.1"/>
</dbReference>
<dbReference type="PANTHER" id="PTHR45138:SF9">
    <property type="entry name" value="DIGUANYLATE CYCLASE DGCM-RELATED"/>
    <property type="match status" value="1"/>
</dbReference>
<feature type="domain" description="Response regulatory" evidence="4">
    <location>
        <begin position="122"/>
        <end position="239"/>
    </location>
</feature>
<dbReference type="CDD" id="cd01949">
    <property type="entry name" value="GGDEF"/>
    <property type="match status" value="1"/>
</dbReference>
<evidence type="ECO:0000259" key="4">
    <source>
        <dbReference type="PROSITE" id="PS50110"/>
    </source>
</evidence>
<dbReference type="HOGENOM" id="CLU_000445_11_28_7"/>
<organism evidence="6 7">
    <name type="scientific">Maridesulfovibrio salexigens (strain ATCC 14822 / DSM 2638 / NCIMB 8403 / VKM B-1763)</name>
    <name type="common">Desulfovibrio salexigens</name>
    <dbReference type="NCBI Taxonomy" id="526222"/>
    <lineage>
        <taxon>Bacteria</taxon>
        <taxon>Pseudomonadati</taxon>
        <taxon>Thermodesulfobacteriota</taxon>
        <taxon>Desulfovibrionia</taxon>
        <taxon>Desulfovibrionales</taxon>
        <taxon>Desulfovibrionaceae</taxon>
        <taxon>Maridesulfovibrio</taxon>
    </lineage>
</organism>
<dbReference type="Pfam" id="PF00990">
    <property type="entry name" value="GGDEF"/>
    <property type="match status" value="1"/>
</dbReference>
<accession>C6BRW0</accession>
<dbReference type="EMBL" id="CP001649">
    <property type="protein sequence ID" value="ACS81343.1"/>
    <property type="molecule type" value="Genomic_DNA"/>
</dbReference>
<keyword evidence="7" id="KW-1185">Reference proteome</keyword>
<dbReference type="InterPro" id="IPR001789">
    <property type="entry name" value="Sig_transdc_resp-reg_receiver"/>
</dbReference>
<dbReference type="STRING" id="526222.Desal_3292"/>
<dbReference type="KEGG" id="dsa:Desal_3292"/>
<feature type="modified residue" description="4-aspartylphosphate" evidence="3">
    <location>
        <position position="172"/>
    </location>
</feature>
<protein>
    <recommendedName>
        <fullName evidence="1">diguanylate cyclase</fullName>
        <ecNumber evidence="1">2.7.7.65</ecNumber>
    </recommendedName>
</protein>
<dbReference type="Gene3D" id="3.40.50.2300">
    <property type="match status" value="2"/>
</dbReference>
<dbReference type="SUPFAM" id="SSF55073">
    <property type="entry name" value="Nucleotide cyclase"/>
    <property type="match status" value="1"/>
</dbReference>
<dbReference type="SMART" id="SM00448">
    <property type="entry name" value="REC"/>
    <property type="match status" value="2"/>
</dbReference>
<dbReference type="GO" id="GO:0000160">
    <property type="term" value="P:phosphorelay signal transduction system"/>
    <property type="evidence" value="ECO:0007669"/>
    <property type="project" value="InterPro"/>
</dbReference>
<dbReference type="GO" id="GO:0005886">
    <property type="term" value="C:plasma membrane"/>
    <property type="evidence" value="ECO:0007669"/>
    <property type="project" value="TreeGrafter"/>
</dbReference>
<reference evidence="6 7" key="1">
    <citation type="submission" date="2009-06" db="EMBL/GenBank/DDBJ databases">
        <title>Complete sequence of Desulfovibrio salexigens DSM 2638.</title>
        <authorList>
            <consortium name="US DOE Joint Genome Institute"/>
            <person name="Lucas S."/>
            <person name="Copeland A."/>
            <person name="Lapidus A."/>
            <person name="Glavina del Rio T."/>
            <person name="Tice H."/>
            <person name="Bruce D."/>
            <person name="Goodwin L."/>
            <person name="Pitluck S."/>
            <person name="Munk A.C."/>
            <person name="Brettin T."/>
            <person name="Detter J.C."/>
            <person name="Han C."/>
            <person name="Tapia R."/>
            <person name="Larimer F."/>
            <person name="Land M."/>
            <person name="Hauser L."/>
            <person name="Kyrpides N."/>
            <person name="Anderson I."/>
            <person name="Wall J.D."/>
            <person name="Arkin A.P."/>
            <person name="Dehal P."/>
            <person name="Chivian D."/>
            <person name="Giles B."/>
            <person name="Hazen T.C."/>
        </authorList>
    </citation>
    <scope>NUCLEOTIDE SEQUENCE [LARGE SCALE GENOMIC DNA]</scope>
    <source>
        <strain evidence="7">ATCC 14822 / DSM 2638 / NCIMB 8403 / VKM B-1763</strain>
    </source>
</reference>
<evidence type="ECO:0000256" key="2">
    <source>
        <dbReference type="ARBA" id="ARBA00034247"/>
    </source>
</evidence>
<name>C6BRW0_MARSD</name>